<dbReference type="EMBL" id="CP073249">
    <property type="protein sequence ID" value="QUF08080.1"/>
    <property type="molecule type" value="Genomic_DNA"/>
</dbReference>
<evidence type="ECO:0000313" key="1">
    <source>
        <dbReference type="EMBL" id="QUF08080.1"/>
    </source>
</evidence>
<name>A0AA45LET0_9PSEU</name>
<organism evidence="1 2">
    <name type="scientific">Actinosynnema pretiosum subsp. pretiosum</name>
    <dbReference type="NCBI Taxonomy" id="103721"/>
    <lineage>
        <taxon>Bacteria</taxon>
        <taxon>Bacillati</taxon>
        <taxon>Actinomycetota</taxon>
        <taxon>Actinomycetes</taxon>
        <taxon>Pseudonocardiales</taxon>
        <taxon>Pseudonocardiaceae</taxon>
        <taxon>Actinosynnema</taxon>
    </lineage>
</organism>
<protein>
    <recommendedName>
        <fullName evidence="3">DAGKc domain-containing protein</fullName>
    </recommendedName>
</protein>
<evidence type="ECO:0008006" key="3">
    <source>
        <dbReference type="Google" id="ProtNLM"/>
    </source>
</evidence>
<reference evidence="1" key="1">
    <citation type="submission" date="2021-04" db="EMBL/GenBank/DDBJ databases">
        <title>Genomic sequence of Actinosynnema pretiosum subsp. pretiosum ATCC 31280 (C-14919).</title>
        <authorList>
            <person name="Bai L."/>
            <person name="Wang X."/>
            <person name="Xiao Y."/>
        </authorList>
    </citation>
    <scope>NUCLEOTIDE SEQUENCE</scope>
    <source>
        <strain evidence="1">ATCC 31280</strain>
    </source>
</reference>
<dbReference type="InterPro" id="IPR016064">
    <property type="entry name" value="NAD/diacylglycerol_kinase_sf"/>
</dbReference>
<dbReference type="Gene3D" id="3.40.50.10330">
    <property type="entry name" value="Probable inorganic polyphosphate/atp-NAD kinase, domain 1"/>
    <property type="match status" value="1"/>
</dbReference>
<dbReference type="AlphaFoldDB" id="A0AA45LET0"/>
<proteinExistence type="predicted"/>
<sequence length="225" mass="24237">MKVRGIVLACGNTQSPLITDGDGFEVRRVSERPGKAEVDPLLADLGDRRLVVVGTDGDLNAVALRLLRTERLTEVVVGYVPVSPKSQVAELWGLPTDLGRALDLARTGDADRVPLVRDDVGGVLVGLGSLGPVRGVGYCDDTVVLRGPASRLEVTPDPDGGAGLVVRVVQRRLLGRKTTTTTGRAFQLGCVPAHVESDGHAHPRPMSKWTWYRHTEDLRLVRGMR</sequence>
<dbReference type="SUPFAM" id="SSF111331">
    <property type="entry name" value="NAD kinase/diacylglycerol kinase-like"/>
    <property type="match status" value="1"/>
</dbReference>
<gene>
    <name evidence="1" type="ORF">KCV87_21430</name>
</gene>
<dbReference type="InterPro" id="IPR017438">
    <property type="entry name" value="ATP-NAD_kinase_N"/>
</dbReference>
<accession>A0AA45LET0</accession>
<evidence type="ECO:0000313" key="2">
    <source>
        <dbReference type="Proteomes" id="UP000677152"/>
    </source>
</evidence>
<dbReference type="Proteomes" id="UP000677152">
    <property type="component" value="Chromosome"/>
</dbReference>